<dbReference type="InterPro" id="IPR002035">
    <property type="entry name" value="VWF_A"/>
</dbReference>
<name>A0A8J3Q367_9ACTN</name>
<dbReference type="EMBL" id="BONY01000003">
    <property type="protein sequence ID" value="GIH02612.1"/>
    <property type="molecule type" value="Genomic_DNA"/>
</dbReference>
<dbReference type="PROSITE" id="PS50234">
    <property type="entry name" value="VWFA"/>
    <property type="match status" value="1"/>
</dbReference>
<feature type="domain" description="VWFA" evidence="2">
    <location>
        <begin position="42"/>
        <end position="216"/>
    </location>
</feature>
<keyword evidence="4" id="KW-1185">Reference proteome</keyword>
<dbReference type="PANTHER" id="PTHR10579">
    <property type="entry name" value="CALCIUM-ACTIVATED CHLORIDE CHANNEL REGULATOR"/>
    <property type="match status" value="1"/>
</dbReference>
<gene>
    <name evidence="3" type="ORF">Rhe02_06790</name>
</gene>
<dbReference type="SUPFAM" id="SSF53300">
    <property type="entry name" value="vWA-like"/>
    <property type="match status" value="1"/>
</dbReference>
<evidence type="ECO:0000259" key="2">
    <source>
        <dbReference type="PROSITE" id="PS50234"/>
    </source>
</evidence>
<dbReference type="AlphaFoldDB" id="A0A8J3Q367"/>
<evidence type="ECO:0000256" key="1">
    <source>
        <dbReference type="SAM" id="MobiDB-lite"/>
    </source>
</evidence>
<proteinExistence type="predicted"/>
<dbReference type="InterPro" id="IPR036465">
    <property type="entry name" value="vWFA_dom_sf"/>
</dbReference>
<evidence type="ECO:0000313" key="3">
    <source>
        <dbReference type="EMBL" id="GIH02612.1"/>
    </source>
</evidence>
<dbReference type="SMART" id="SM00327">
    <property type="entry name" value="VWA"/>
    <property type="match status" value="1"/>
</dbReference>
<dbReference type="Gene3D" id="3.40.50.410">
    <property type="entry name" value="von Willebrand factor, type A domain"/>
    <property type="match status" value="1"/>
</dbReference>
<feature type="region of interest" description="Disordered" evidence="1">
    <location>
        <begin position="399"/>
        <end position="438"/>
    </location>
</feature>
<protein>
    <recommendedName>
        <fullName evidence="2">VWFA domain-containing protein</fullName>
    </recommendedName>
</protein>
<dbReference type="PANTHER" id="PTHR10579:SF43">
    <property type="entry name" value="ZINC FINGER (C3HC4-TYPE RING FINGER) FAMILY PROTEIN"/>
    <property type="match status" value="1"/>
</dbReference>
<reference evidence="3" key="1">
    <citation type="submission" date="2021-01" db="EMBL/GenBank/DDBJ databases">
        <title>Whole genome shotgun sequence of Rhizocola hellebori NBRC 109834.</title>
        <authorList>
            <person name="Komaki H."/>
            <person name="Tamura T."/>
        </authorList>
    </citation>
    <scope>NUCLEOTIDE SEQUENCE</scope>
    <source>
        <strain evidence="3">NBRC 109834</strain>
    </source>
</reference>
<evidence type="ECO:0000313" key="4">
    <source>
        <dbReference type="Proteomes" id="UP000612899"/>
    </source>
</evidence>
<sequence length="438" mass="45622">MRIEAQLDVDVIAVETDDQLSVLIELAAPVLPSSDEPRPASTLEVVLDRSGSMSGSRIDGAKIALDNLVSRLEPTDNFGLVVFDNLVEVIVPAGPLSDKHQVKQLIAGVQTRGNTDLSSGYLRGLQEAQRAMGPAGATVLLISDGHANAGVTDLEALGGIAARAQANKVTTSTLGYGLGYDERLMSAIARGGSGNELFAEEPDTAGALIAGEVEGLLSLSAQAASVSIEVSPHVRAVQIVNDLPVTTTGKALMAELGSFYSGETRKLVLTFDIPAIAALGLAQVATCTFTWVELPTLAQHTLTVPIHVNVVPGDQAAGRIPDPVVRTELVFLQVQQAKRHASDLLSGGKVEDAAQAIGLSLSTVHRMLANAPASMRADLADEAAALTYLKAQVEQGSISRAAKFSSMDAQSKSSKRGRQSGEKPSAPQGEHKPPEPGA</sequence>
<dbReference type="Pfam" id="PF00092">
    <property type="entry name" value="VWA"/>
    <property type="match status" value="1"/>
</dbReference>
<accession>A0A8J3Q367</accession>
<comment type="caution">
    <text evidence="3">The sequence shown here is derived from an EMBL/GenBank/DDBJ whole genome shotgun (WGS) entry which is preliminary data.</text>
</comment>
<feature type="compositionally biased region" description="Basic and acidic residues" evidence="1">
    <location>
        <begin position="429"/>
        <end position="438"/>
    </location>
</feature>
<dbReference type="InterPro" id="IPR051266">
    <property type="entry name" value="CLCR"/>
</dbReference>
<organism evidence="3 4">
    <name type="scientific">Rhizocola hellebori</name>
    <dbReference type="NCBI Taxonomy" id="1392758"/>
    <lineage>
        <taxon>Bacteria</taxon>
        <taxon>Bacillati</taxon>
        <taxon>Actinomycetota</taxon>
        <taxon>Actinomycetes</taxon>
        <taxon>Micromonosporales</taxon>
        <taxon>Micromonosporaceae</taxon>
        <taxon>Rhizocola</taxon>
    </lineage>
</organism>
<dbReference type="Proteomes" id="UP000612899">
    <property type="component" value="Unassembled WGS sequence"/>
</dbReference>
<dbReference type="RefSeq" id="WP_203906556.1">
    <property type="nucleotide sequence ID" value="NZ_BONY01000003.1"/>
</dbReference>